<name>X1FU10_9ZZZZ</name>
<dbReference type="Gene3D" id="3.40.50.720">
    <property type="entry name" value="NAD(P)-binding Rossmann-like Domain"/>
    <property type="match status" value="1"/>
</dbReference>
<reference evidence="2" key="1">
    <citation type="journal article" date="2014" name="Front. Microbiol.">
        <title>High frequency of phylogenetically diverse reductive dehalogenase-homologous genes in deep subseafloor sedimentary metagenomes.</title>
        <authorList>
            <person name="Kawai M."/>
            <person name="Futagami T."/>
            <person name="Toyoda A."/>
            <person name="Takaki Y."/>
            <person name="Nishi S."/>
            <person name="Hori S."/>
            <person name="Arai W."/>
            <person name="Tsubouchi T."/>
            <person name="Morono Y."/>
            <person name="Uchiyama I."/>
            <person name="Ito T."/>
            <person name="Fujiyama A."/>
            <person name="Inagaki F."/>
            <person name="Takami H."/>
        </authorList>
    </citation>
    <scope>NUCLEOTIDE SEQUENCE</scope>
    <source>
        <strain evidence="2">Expedition CK06-06</strain>
    </source>
</reference>
<keyword evidence="1" id="KW-0812">Transmembrane</keyword>
<evidence type="ECO:0000313" key="2">
    <source>
        <dbReference type="EMBL" id="GAH24273.1"/>
    </source>
</evidence>
<feature type="non-terminal residue" evidence="2">
    <location>
        <position position="56"/>
    </location>
</feature>
<dbReference type="SUPFAM" id="SSF51735">
    <property type="entry name" value="NAD(P)-binding Rossmann-fold domains"/>
    <property type="match status" value="1"/>
</dbReference>
<dbReference type="AlphaFoldDB" id="X1FU10"/>
<sequence length="56" mass="6245">MDRVTFRKDDVFSIVGTGVIGILFIQLIKLSGGRVVAIDLDDKRLSLAKEMRAEHT</sequence>
<protein>
    <recommendedName>
        <fullName evidence="3">Alcohol dehydrogenase-like C-terminal domain-containing protein</fullName>
    </recommendedName>
</protein>
<keyword evidence="1" id="KW-1133">Transmembrane helix</keyword>
<organism evidence="2">
    <name type="scientific">marine sediment metagenome</name>
    <dbReference type="NCBI Taxonomy" id="412755"/>
    <lineage>
        <taxon>unclassified sequences</taxon>
        <taxon>metagenomes</taxon>
        <taxon>ecological metagenomes</taxon>
    </lineage>
</organism>
<feature type="transmembrane region" description="Helical" evidence="1">
    <location>
        <begin position="12"/>
        <end position="30"/>
    </location>
</feature>
<evidence type="ECO:0000256" key="1">
    <source>
        <dbReference type="SAM" id="Phobius"/>
    </source>
</evidence>
<accession>X1FU10</accession>
<dbReference type="InterPro" id="IPR036291">
    <property type="entry name" value="NAD(P)-bd_dom_sf"/>
</dbReference>
<evidence type="ECO:0008006" key="3">
    <source>
        <dbReference type="Google" id="ProtNLM"/>
    </source>
</evidence>
<proteinExistence type="predicted"/>
<gene>
    <name evidence="2" type="ORF">S01H4_66520</name>
</gene>
<keyword evidence="1" id="KW-0472">Membrane</keyword>
<dbReference type="EMBL" id="BART01041243">
    <property type="protein sequence ID" value="GAH24273.1"/>
    <property type="molecule type" value="Genomic_DNA"/>
</dbReference>
<comment type="caution">
    <text evidence="2">The sequence shown here is derived from an EMBL/GenBank/DDBJ whole genome shotgun (WGS) entry which is preliminary data.</text>
</comment>